<dbReference type="EMBL" id="GDJX01016690">
    <property type="protein sequence ID" value="JAT51246.1"/>
    <property type="molecule type" value="Transcribed_RNA"/>
</dbReference>
<evidence type="ECO:0000256" key="7">
    <source>
        <dbReference type="SAM" id="Phobius"/>
    </source>
</evidence>
<evidence type="ECO:0000256" key="6">
    <source>
        <dbReference type="SAM" id="MobiDB-lite"/>
    </source>
</evidence>
<evidence type="ECO:0000256" key="4">
    <source>
        <dbReference type="ARBA" id="ARBA00022989"/>
    </source>
</evidence>
<name>A0A1D1Y9D9_9ARAE</name>
<dbReference type="GO" id="GO:0016020">
    <property type="term" value="C:membrane"/>
    <property type="evidence" value="ECO:0007669"/>
    <property type="project" value="UniProtKB-SubCell"/>
</dbReference>
<evidence type="ECO:0000256" key="3">
    <source>
        <dbReference type="ARBA" id="ARBA00022692"/>
    </source>
</evidence>
<evidence type="ECO:0000256" key="1">
    <source>
        <dbReference type="ARBA" id="ARBA00004370"/>
    </source>
</evidence>
<protein>
    <submittedName>
        <fullName evidence="8">UPF0496 protein At3g19330</fullName>
    </submittedName>
</protein>
<feature type="compositionally biased region" description="Polar residues" evidence="6">
    <location>
        <begin position="7"/>
        <end position="17"/>
    </location>
</feature>
<dbReference type="InterPro" id="IPR007749">
    <property type="entry name" value="DUF677"/>
</dbReference>
<gene>
    <name evidence="8" type="primary">At3g19330_1</name>
    <name evidence="8" type="ORF">g.50777</name>
</gene>
<keyword evidence="5 7" id="KW-0472">Membrane</keyword>
<keyword evidence="3 7" id="KW-0812">Transmembrane</keyword>
<comment type="subcellular location">
    <subcellularLocation>
        <location evidence="1">Membrane</location>
    </subcellularLocation>
</comment>
<comment type="similarity">
    <text evidence="2">Belongs to the UPF0496 family.</text>
</comment>
<proteinExistence type="inferred from homology"/>
<evidence type="ECO:0000256" key="5">
    <source>
        <dbReference type="ARBA" id="ARBA00023136"/>
    </source>
</evidence>
<evidence type="ECO:0000313" key="8">
    <source>
        <dbReference type="EMBL" id="JAT51246.1"/>
    </source>
</evidence>
<accession>A0A1D1Y9D9</accession>
<organism evidence="8">
    <name type="scientific">Anthurium amnicola</name>
    <dbReference type="NCBI Taxonomy" id="1678845"/>
    <lineage>
        <taxon>Eukaryota</taxon>
        <taxon>Viridiplantae</taxon>
        <taxon>Streptophyta</taxon>
        <taxon>Embryophyta</taxon>
        <taxon>Tracheophyta</taxon>
        <taxon>Spermatophyta</taxon>
        <taxon>Magnoliopsida</taxon>
        <taxon>Liliopsida</taxon>
        <taxon>Araceae</taxon>
        <taxon>Pothoideae</taxon>
        <taxon>Potheae</taxon>
        <taxon>Anthurium</taxon>
    </lineage>
</organism>
<feature type="region of interest" description="Disordered" evidence="6">
    <location>
        <begin position="1"/>
        <end position="56"/>
    </location>
</feature>
<dbReference type="PANTHER" id="PTHR31113:SF5">
    <property type="entry name" value="OS04G0405700 PROTEIN"/>
    <property type="match status" value="1"/>
</dbReference>
<feature type="transmembrane region" description="Helical" evidence="7">
    <location>
        <begin position="279"/>
        <end position="304"/>
    </location>
</feature>
<sequence length="430" mass="46454">MRCFGFLSTSSSPQVASTGAADCPPPSSAAVSEVGEHRHPPSGGDTPRSGRSDAASPTTFNLLASEYTLALHTHSYAEIWSKIHPPSPSDGDARLEVEVVRGSASASASSSSSSHLVGEVLRPDRGSVDEALRGARTGRLTRLVSDYFDGSEHSSRLCIRLTRCVHRAQAIYAPLFDLLDVLQSPPNTPVSASSASSPSHRHHRLSQDQCDSAFHAFQVFDANDNPFPAPGSAEDGAGGFQGMRSCFAHLRQQLDRRARRVRARARLLRRATAGSALCLVGTAVGVAVCGLIVAVHALPALAAAAPPLLGFLRRPGDPLAARRRRLREHIAQLEAASKGTFVLNNQLDTIERLVARLHATVESDKVLVRLVLSRGRPDRYPIEEVVRQLRRNHQGFLDQLRALEEHVCLCFAAINRARSLLLHQIQPPPS</sequence>
<evidence type="ECO:0000256" key="2">
    <source>
        <dbReference type="ARBA" id="ARBA00009074"/>
    </source>
</evidence>
<dbReference type="Pfam" id="PF05055">
    <property type="entry name" value="DUF677"/>
    <property type="match status" value="1"/>
</dbReference>
<reference evidence="8" key="1">
    <citation type="submission" date="2015-07" db="EMBL/GenBank/DDBJ databases">
        <title>Transcriptome Assembly of Anthurium amnicola.</title>
        <authorList>
            <person name="Suzuki J."/>
        </authorList>
    </citation>
    <scope>NUCLEOTIDE SEQUENCE</scope>
</reference>
<keyword evidence="4 7" id="KW-1133">Transmembrane helix</keyword>
<dbReference type="AlphaFoldDB" id="A0A1D1Y9D9"/>
<dbReference type="PANTHER" id="PTHR31113">
    <property type="entry name" value="UPF0496 PROTEIN 3-RELATED"/>
    <property type="match status" value="1"/>
</dbReference>